<evidence type="ECO:0000313" key="1">
    <source>
        <dbReference type="EMBL" id="OOM75358.1"/>
    </source>
</evidence>
<proteinExistence type="predicted"/>
<dbReference type="STRING" id="29367.CLPUN_33040"/>
<reference evidence="1 2" key="1">
    <citation type="submission" date="2016-05" db="EMBL/GenBank/DDBJ databases">
        <title>Microbial solvent formation.</title>
        <authorList>
            <person name="Poehlein A."/>
            <person name="Montoya Solano J.D."/>
            <person name="Flitsch S."/>
            <person name="Krabben P."/>
            <person name="Duerre P."/>
            <person name="Daniel R."/>
        </authorList>
    </citation>
    <scope>NUCLEOTIDE SEQUENCE [LARGE SCALE GENOMIC DNA]</scope>
    <source>
        <strain evidence="1 2">DSM 2619</strain>
    </source>
</reference>
<sequence>MEIKVSDKNFIDYSASIPKTNNSDKSNFSETLNEMSNQSHINIKKNITLYIPTIDNLPRDKKGKALDAINKLDKIFSIDILGNPDQFMRNDFTIDMVRILSEYGNNATSFDFNDLTKSINTLLDCGLITNEDYFYTLRWIATMKQALKIKMNSVENKGTIFKPHNPNNIF</sequence>
<gene>
    <name evidence="1" type="ORF">CLPUN_33040</name>
</gene>
<evidence type="ECO:0000313" key="2">
    <source>
        <dbReference type="Proteomes" id="UP000190890"/>
    </source>
</evidence>
<dbReference type="EMBL" id="LZZM01000186">
    <property type="protein sequence ID" value="OOM75358.1"/>
    <property type="molecule type" value="Genomic_DNA"/>
</dbReference>
<name>A0A1S8TC87_9CLOT</name>
<dbReference type="OrthoDB" id="9944708at2"/>
<protein>
    <submittedName>
        <fullName evidence="1">Uncharacterized protein</fullName>
    </submittedName>
</protein>
<dbReference type="RefSeq" id="WP_077848343.1">
    <property type="nucleotide sequence ID" value="NZ_LZZM01000186.1"/>
</dbReference>
<organism evidence="1 2">
    <name type="scientific">Clostridium puniceum</name>
    <dbReference type="NCBI Taxonomy" id="29367"/>
    <lineage>
        <taxon>Bacteria</taxon>
        <taxon>Bacillati</taxon>
        <taxon>Bacillota</taxon>
        <taxon>Clostridia</taxon>
        <taxon>Eubacteriales</taxon>
        <taxon>Clostridiaceae</taxon>
        <taxon>Clostridium</taxon>
    </lineage>
</organism>
<dbReference type="AlphaFoldDB" id="A0A1S8TC87"/>
<dbReference type="Proteomes" id="UP000190890">
    <property type="component" value="Unassembled WGS sequence"/>
</dbReference>
<keyword evidence="2" id="KW-1185">Reference proteome</keyword>
<accession>A0A1S8TC87</accession>
<comment type="caution">
    <text evidence="1">The sequence shown here is derived from an EMBL/GenBank/DDBJ whole genome shotgun (WGS) entry which is preliminary data.</text>
</comment>